<evidence type="ECO:0000313" key="1">
    <source>
        <dbReference type="EMBL" id="KAF6154258.1"/>
    </source>
</evidence>
<name>A0A7J7MHP1_9MAGN</name>
<dbReference type="GO" id="GO:0003723">
    <property type="term" value="F:RNA binding"/>
    <property type="evidence" value="ECO:0007669"/>
    <property type="project" value="InterPro"/>
</dbReference>
<dbReference type="AlphaFoldDB" id="A0A7J7MHP1"/>
<dbReference type="Proteomes" id="UP000541444">
    <property type="component" value="Unassembled WGS sequence"/>
</dbReference>
<evidence type="ECO:0000313" key="2">
    <source>
        <dbReference type="Proteomes" id="UP000541444"/>
    </source>
</evidence>
<reference evidence="1 2" key="1">
    <citation type="journal article" date="2020" name="IScience">
        <title>Genome Sequencing of the Endangered Kingdonia uniflora (Circaeasteraceae, Ranunculales) Reveals Potential Mechanisms of Evolutionary Specialization.</title>
        <authorList>
            <person name="Sun Y."/>
            <person name="Deng T."/>
            <person name="Zhang A."/>
            <person name="Moore M.J."/>
            <person name="Landis J.B."/>
            <person name="Lin N."/>
            <person name="Zhang H."/>
            <person name="Zhang X."/>
            <person name="Huang J."/>
            <person name="Zhang X."/>
            <person name="Sun H."/>
            <person name="Wang H."/>
        </authorList>
    </citation>
    <scope>NUCLEOTIDE SEQUENCE [LARGE SCALE GENOMIC DNA]</scope>
    <source>
        <strain evidence="1">TB1705</strain>
        <tissue evidence="1">Leaf</tissue>
    </source>
</reference>
<sequence>MGQAIADFLTDFPVEDPELEERDPTSLLDMNGKYGVVDQWLRILFDEMLEKNGVSWNAMIALIILAGCTGISDLKMGMQVHGYLVVVGMENECASGPCNMHFRCRNIVLAERVFQEREGHGIVVSALTACSNLCLLLVGRQVQGLIVTLHGIQMDFKSKDGSKDSFLEEGKDSFFGRMLNANNIRAEMVTRYKISPFINSGRDWSGKERWYILHDETGKAPIILNMSTFIVLG</sequence>
<protein>
    <submittedName>
        <fullName evidence="1">Uncharacterized protein</fullName>
    </submittedName>
</protein>
<dbReference type="EMBL" id="JACGCM010001502">
    <property type="protein sequence ID" value="KAF6154258.1"/>
    <property type="molecule type" value="Genomic_DNA"/>
</dbReference>
<dbReference type="InterPro" id="IPR046960">
    <property type="entry name" value="PPR_At4g14850-like_plant"/>
</dbReference>
<comment type="caution">
    <text evidence="1">The sequence shown here is derived from an EMBL/GenBank/DDBJ whole genome shotgun (WGS) entry which is preliminary data.</text>
</comment>
<organism evidence="1 2">
    <name type="scientific">Kingdonia uniflora</name>
    <dbReference type="NCBI Taxonomy" id="39325"/>
    <lineage>
        <taxon>Eukaryota</taxon>
        <taxon>Viridiplantae</taxon>
        <taxon>Streptophyta</taxon>
        <taxon>Embryophyta</taxon>
        <taxon>Tracheophyta</taxon>
        <taxon>Spermatophyta</taxon>
        <taxon>Magnoliopsida</taxon>
        <taxon>Ranunculales</taxon>
        <taxon>Circaeasteraceae</taxon>
        <taxon>Kingdonia</taxon>
    </lineage>
</organism>
<dbReference type="GO" id="GO:0009451">
    <property type="term" value="P:RNA modification"/>
    <property type="evidence" value="ECO:0007669"/>
    <property type="project" value="InterPro"/>
</dbReference>
<keyword evidence="2" id="KW-1185">Reference proteome</keyword>
<proteinExistence type="predicted"/>
<dbReference type="PANTHER" id="PTHR47926">
    <property type="entry name" value="PENTATRICOPEPTIDE REPEAT-CONTAINING PROTEIN"/>
    <property type="match status" value="1"/>
</dbReference>
<accession>A0A7J7MHP1</accession>
<gene>
    <name evidence="1" type="ORF">GIB67_024417</name>
</gene>